<dbReference type="AlphaFoldDB" id="A0A914PNY1"/>
<protein>
    <submittedName>
        <fullName evidence="4">Uncharacterized protein</fullName>
    </submittedName>
</protein>
<keyword evidence="2" id="KW-0472">Membrane</keyword>
<name>A0A914PNY1_9BILA</name>
<dbReference type="Proteomes" id="UP000887578">
    <property type="component" value="Unplaced"/>
</dbReference>
<keyword evidence="2" id="KW-1133">Transmembrane helix</keyword>
<feature type="compositionally biased region" description="Basic and acidic residues" evidence="1">
    <location>
        <begin position="21"/>
        <end position="32"/>
    </location>
</feature>
<feature type="region of interest" description="Disordered" evidence="1">
    <location>
        <begin position="1"/>
        <end position="32"/>
    </location>
</feature>
<accession>A0A914PNY1</accession>
<proteinExistence type="predicted"/>
<sequence>MADPKDLSKGPQIASSGAPIKEAHANKKKDKDGNEIRLEELANFNPETFLESHRSFLKKLHIIALTFMIIAGIMLIFAITLCITFSILSASEIKSIEELQTTEKNSNLEEWKISSCKTCFLSNKNGTNSIKANMFRNLAKDSKEIETTLCEYSKSNLWECNGIKFNEQNITQSDFNKSYYCLKN</sequence>
<keyword evidence="3" id="KW-1185">Reference proteome</keyword>
<organism evidence="3 4">
    <name type="scientific">Panagrolaimus davidi</name>
    <dbReference type="NCBI Taxonomy" id="227884"/>
    <lineage>
        <taxon>Eukaryota</taxon>
        <taxon>Metazoa</taxon>
        <taxon>Ecdysozoa</taxon>
        <taxon>Nematoda</taxon>
        <taxon>Chromadorea</taxon>
        <taxon>Rhabditida</taxon>
        <taxon>Tylenchina</taxon>
        <taxon>Panagrolaimomorpha</taxon>
        <taxon>Panagrolaimoidea</taxon>
        <taxon>Panagrolaimidae</taxon>
        <taxon>Panagrolaimus</taxon>
    </lineage>
</organism>
<keyword evidence="2" id="KW-0812">Transmembrane</keyword>
<evidence type="ECO:0000313" key="4">
    <source>
        <dbReference type="WBParaSite" id="PDA_v2.g19758.t1"/>
    </source>
</evidence>
<evidence type="ECO:0000256" key="2">
    <source>
        <dbReference type="SAM" id="Phobius"/>
    </source>
</evidence>
<dbReference type="WBParaSite" id="PDA_v2.g19758.t1">
    <property type="protein sequence ID" value="PDA_v2.g19758.t1"/>
    <property type="gene ID" value="PDA_v2.g19758"/>
</dbReference>
<feature type="transmembrane region" description="Helical" evidence="2">
    <location>
        <begin position="62"/>
        <end position="88"/>
    </location>
</feature>
<evidence type="ECO:0000256" key="1">
    <source>
        <dbReference type="SAM" id="MobiDB-lite"/>
    </source>
</evidence>
<reference evidence="4" key="1">
    <citation type="submission" date="2022-11" db="UniProtKB">
        <authorList>
            <consortium name="WormBaseParasite"/>
        </authorList>
    </citation>
    <scope>IDENTIFICATION</scope>
</reference>
<evidence type="ECO:0000313" key="3">
    <source>
        <dbReference type="Proteomes" id="UP000887578"/>
    </source>
</evidence>